<dbReference type="PANTHER" id="PTHR14009:SF1">
    <property type="entry name" value="MITOCHONDRIAL PROTON_CALCIUM EXCHANGER PROTEIN"/>
    <property type="match status" value="1"/>
</dbReference>
<evidence type="ECO:0000313" key="11">
    <source>
        <dbReference type="EMBL" id="CAG5174383.1"/>
    </source>
</evidence>
<dbReference type="GO" id="GO:0030003">
    <property type="term" value="P:intracellular monoatomic cation homeostasis"/>
    <property type="evidence" value="ECO:0007669"/>
    <property type="project" value="TreeGrafter"/>
</dbReference>
<evidence type="ECO:0000256" key="4">
    <source>
        <dbReference type="ARBA" id="ARBA00022989"/>
    </source>
</evidence>
<evidence type="ECO:0000256" key="6">
    <source>
        <dbReference type="ARBA" id="ARBA00023136"/>
    </source>
</evidence>
<dbReference type="Pfam" id="PF07766">
    <property type="entry name" value="LETM1_RBD"/>
    <property type="match status" value="1"/>
</dbReference>
<dbReference type="AlphaFoldDB" id="A0A8J2I4U7"/>
<dbReference type="PANTHER" id="PTHR14009">
    <property type="entry name" value="LEUCINE ZIPPER-EF-HAND CONTAINING TRANSMEMBRANE PROTEIN"/>
    <property type="match status" value="1"/>
</dbReference>
<evidence type="ECO:0000256" key="1">
    <source>
        <dbReference type="ARBA" id="ARBA00004434"/>
    </source>
</evidence>
<feature type="compositionally biased region" description="Low complexity" evidence="8">
    <location>
        <begin position="517"/>
        <end position="527"/>
    </location>
</feature>
<feature type="compositionally biased region" description="Basic and acidic residues" evidence="8">
    <location>
        <begin position="528"/>
        <end position="556"/>
    </location>
</feature>
<protein>
    <recommendedName>
        <fullName evidence="10">Letm1 RBD domain-containing protein</fullName>
    </recommendedName>
</protein>
<dbReference type="RefSeq" id="XP_043171337.1">
    <property type="nucleotide sequence ID" value="XM_043315402.1"/>
</dbReference>
<feature type="compositionally biased region" description="Polar residues" evidence="8">
    <location>
        <begin position="47"/>
        <end position="57"/>
    </location>
</feature>
<comment type="caution">
    <text evidence="11">The sequence shown here is derived from an EMBL/GenBank/DDBJ whole genome shotgun (WGS) entry which is preliminary data.</text>
</comment>
<evidence type="ECO:0000256" key="5">
    <source>
        <dbReference type="ARBA" id="ARBA00023128"/>
    </source>
</evidence>
<keyword evidence="12" id="KW-1185">Reference proteome</keyword>
<comment type="subcellular location">
    <subcellularLocation>
        <location evidence="1">Mitochondrion inner membrane</location>
        <topology evidence="1">Single-pass membrane protein</topology>
    </subcellularLocation>
</comment>
<dbReference type="PROSITE" id="PS51758">
    <property type="entry name" value="LETM1_RBD"/>
    <property type="match status" value="1"/>
</dbReference>
<keyword evidence="2 9" id="KW-0812">Transmembrane</keyword>
<evidence type="ECO:0000256" key="9">
    <source>
        <dbReference type="SAM" id="Phobius"/>
    </source>
</evidence>
<dbReference type="Proteomes" id="UP000676310">
    <property type="component" value="Unassembled WGS sequence"/>
</dbReference>
<feature type="compositionally biased region" description="Polar residues" evidence="8">
    <location>
        <begin position="67"/>
        <end position="81"/>
    </location>
</feature>
<dbReference type="GeneID" id="67019810"/>
<evidence type="ECO:0000256" key="2">
    <source>
        <dbReference type="ARBA" id="ARBA00022692"/>
    </source>
</evidence>
<feature type="region of interest" description="Disordered" evidence="8">
    <location>
        <begin position="468"/>
        <end position="556"/>
    </location>
</feature>
<feature type="region of interest" description="Disordered" evidence="8">
    <location>
        <begin position="47"/>
        <end position="108"/>
    </location>
</feature>
<evidence type="ECO:0000259" key="10">
    <source>
        <dbReference type="PROSITE" id="PS51758"/>
    </source>
</evidence>
<feature type="compositionally biased region" description="Basic and acidic residues" evidence="8">
    <location>
        <begin position="486"/>
        <end position="516"/>
    </location>
</feature>
<feature type="domain" description="Letm1 RBD" evidence="10">
    <location>
        <begin position="241"/>
        <end position="435"/>
    </location>
</feature>
<name>A0A8J2I4U7_9PLEO</name>
<evidence type="ECO:0000256" key="7">
    <source>
        <dbReference type="PROSITE-ProRule" id="PRU01094"/>
    </source>
</evidence>
<evidence type="ECO:0000313" key="12">
    <source>
        <dbReference type="Proteomes" id="UP000676310"/>
    </source>
</evidence>
<dbReference type="InterPro" id="IPR044202">
    <property type="entry name" value="LETM1/MDM38-like"/>
</dbReference>
<dbReference type="GO" id="GO:0043022">
    <property type="term" value="F:ribosome binding"/>
    <property type="evidence" value="ECO:0007669"/>
    <property type="project" value="InterPro"/>
</dbReference>
<evidence type="ECO:0000256" key="3">
    <source>
        <dbReference type="ARBA" id="ARBA00022792"/>
    </source>
</evidence>
<feature type="transmembrane region" description="Helical" evidence="9">
    <location>
        <begin position="195"/>
        <end position="218"/>
    </location>
</feature>
<dbReference type="EMBL" id="CAJRGZ010000022">
    <property type="protein sequence ID" value="CAG5174383.1"/>
    <property type="molecule type" value="Genomic_DNA"/>
</dbReference>
<evidence type="ECO:0000256" key="8">
    <source>
        <dbReference type="SAM" id="MobiDB-lite"/>
    </source>
</evidence>
<dbReference type="InterPro" id="IPR033122">
    <property type="entry name" value="LETM1-like_RBD"/>
</dbReference>
<feature type="compositionally biased region" description="Polar residues" evidence="8">
    <location>
        <begin position="97"/>
        <end position="108"/>
    </location>
</feature>
<keyword evidence="5 7" id="KW-0496">Mitochondrion</keyword>
<organism evidence="11 12">
    <name type="scientific">Alternaria atra</name>
    <dbReference type="NCBI Taxonomy" id="119953"/>
    <lineage>
        <taxon>Eukaryota</taxon>
        <taxon>Fungi</taxon>
        <taxon>Dikarya</taxon>
        <taxon>Ascomycota</taxon>
        <taxon>Pezizomycotina</taxon>
        <taxon>Dothideomycetes</taxon>
        <taxon>Pleosporomycetidae</taxon>
        <taxon>Pleosporales</taxon>
        <taxon>Pleosporineae</taxon>
        <taxon>Pleosporaceae</taxon>
        <taxon>Alternaria</taxon>
        <taxon>Alternaria sect. Ulocladioides</taxon>
    </lineage>
</organism>
<dbReference type="GO" id="GO:0005743">
    <property type="term" value="C:mitochondrial inner membrane"/>
    <property type="evidence" value="ECO:0007669"/>
    <property type="project" value="UniProtKB-SubCell"/>
</dbReference>
<sequence>MYAGRTASRAAPAVFRAGIRTTTRAHRPMLRNSPAIRILIPLRALQTESTSSNNAQNYPPPGFDPKQANQHLLKQQAQPRSKQGVEKSDPLIPKSGATANPKTHAQDVQTLSELKMEKSAAETKEEKKVLAKKEQDKKKLTVWQKVKKELVHYWDGTKLLGFEVRISSKLALKMAAGYELTRRERRQLQRTVQDLARLVPFLPFVIVPFAELLLPVALKLFPNMLPSTYEGQSAKDTKAQTLRATRKDVSKFLRTTLQETGLPVSAENAQTAEFTEFFRKVRTTGEKPTPDEIIKVCKIFKDDLTLDNLSRPQLVSICRYMNITSFGTDNFLRYQVRVRMRQIKRDDRAIAYEGVETLSVPELQTACASRGLRTYGVSPGRLRDDLTSWLDLRLKHGVPSTLLVLSNAFVYAQGKETEMTSQIDALEAVLSSIPEELYHEMDLEVRNAEGAATNKQRLEVLKEQQELINEENEQSETVENKAAASPKDHEDIDEKPAKEAQEAKEAKAEEEGKEAEASAGDAAGGSAERAEQDERAMKMDDPTSKGEKPAEAAKKE</sequence>
<gene>
    <name evidence="11" type="ORF">ALTATR162_LOCUS7773</name>
</gene>
<keyword evidence="3" id="KW-0999">Mitochondrion inner membrane</keyword>
<proteinExistence type="predicted"/>
<dbReference type="OrthoDB" id="275278at2759"/>
<reference evidence="11" key="1">
    <citation type="submission" date="2021-05" db="EMBL/GenBank/DDBJ databases">
        <authorList>
            <person name="Stam R."/>
        </authorList>
    </citation>
    <scope>NUCLEOTIDE SEQUENCE</scope>
    <source>
        <strain evidence="11">CS162</strain>
    </source>
</reference>
<keyword evidence="4 9" id="KW-1133">Transmembrane helix</keyword>
<accession>A0A8J2I4U7</accession>
<keyword evidence="6 9" id="KW-0472">Membrane</keyword>